<dbReference type="InterPro" id="IPR037401">
    <property type="entry name" value="SnoaL-like"/>
</dbReference>
<protein>
    <submittedName>
        <fullName evidence="2">Nuclear transport factor 2 family protein</fullName>
    </submittedName>
</protein>
<evidence type="ECO:0000313" key="2">
    <source>
        <dbReference type="EMBL" id="UUM29641.1"/>
    </source>
</evidence>
<feature type="domain" description="SnoaL-like" evidence="1">
    <location>
        <begin position="8"/>
        <end position="109"/>
    </location>
</feature>
<sequence length="139" mass="16183">MDIASVGKVYQQLSKSNLHTLEPIYHKAVIFEDSAHRIEGWDELKRYFESLYANVRRCEFDVQEHQQVGENGFLTWTMRLEHPKLQGGKTVNVNGVSHLRFQDGLVIYHRDYFDLGEMLYENLPLLGSVIKCIKQRLGS</sequence>
<organism evidence="2 3">
    <name type="scientific">Vibrio japonicus</name>
    <dbReference type="NCBI Taxonomy" id="1824638"/>
    <lineage>
        <taxon>Bacteria</taxon>
        <taxon>Pseudomonadati</taxon>
        <taxon>Pseudomonadota</taxon>
        <taxon>Gammaproteobacteria</taxon>
        <taxon>Vibrionales</taxon>
        <taxon>Vibrionaceae</taxon>
        <taxon>Vibrio</taxon>
    </lineage>
</organism>
<dbReference type="SUPFAM" id="SSF54427">
    <property type="entry name" value="NTF2-like"/>
    <property type="match status" value="1"/>
</dbReference>
<name>A0ABY5LCR5_9VIBR</name>
<dbReference type="RefSeq" id="WP_257083432.1">
    <property type="nucleotide sequence ID" value="NZ_CP102096.1"/>
</dbReference>
<dbReference type="Pfam" id="PF12680">
    <property type="entry name" value="SnoaL_2"/>
    <property type="match status" value="1"/>
</dbReference>
<dbReference type="EMBL" id="CP102096">
    <property type="protein sequence ID" value="UUM29641.1"/>
    <property type="molecule type" value="Genomic_DNA"/>
</dbReference>
<proteinExistence type="predicted"/>
<gene>
    <name evidence="2" type="ORF">NP165_07905</name>
</gene>
<dbReference type="Proteomes" id="UP001058602">
    <property type="component" value="Chromosome 1"/>
</dbReference>
<reference evidence="2" key="1">
    <citation type="submission" date="2022-07" db="EMBL/GenBank/DDBJ databases">
        <title>Complete genome of Vibrio japonicus strain JCM 31412T and phylogenomic assessment of the Nereis clade of the genus Vibrio.</title>
        <authorList>
            <person name="Shlafstein M.D."/>
            <person name="Emsley S.A."/>
            <person name="Ushijima B."/>
            <person name="Videau P."/>
            <person name="Saw J.H."/>
        </authorList>
    </citation>
    <scope>NUCLEOTIDE SEQUENCE</scope>
    <source>
        <strain evidence="2">JCM 31412</strain>
    </source>
</reference>
<evidence type="ECO:0000259" key="1">
    <source>
        <dbReference type="Pfam" id="PF12680"/>
    </source>
</evidence>
<evidence type="ECO:0000313" key="3">
    <source>
        <dbReference type="Proteomes" id="UP001058602"/>
    </source>
</evidence>
<keyword evidence="3" id="KW-1185">Reference proteome</keyword>
<dbReference type="Gene3D" id="3.10.450.50">
    <property type="match status" value="1"/>
</dbReference>
<dbReference type="InterPro" id="IPR032710">
    <property type="entry name" value="NTF2-like_dom_sf"/>
</dbReference>
<accession>A0ABY5LCR5</accession>